<evidence type="ECO:0000256" key="3">
    <source>
        <dbReference type="ARBA" id="ARBA00022679"/>
    </source>
</evidence>
<evidence type="ECO:0000256" key="1">
    <source>
        <dbReference type="ARBA" id="ARBA00012513"/>
    </source>
</evidence>
<keyword evidence="11" id="KW-1133">Transmembrane helix</keyword>
<comment type="catalytic activity">
    <reaction evidence="7">
        <text>L-threonyl-[protein] + ATP = O-phospho-L-threonyl-[protein] + ADP + H(+)</text>
        <dbReference type="Rhea" id="RHEA:46608"/>
        <dbReference type="Rhea" id="RHEA-COMP:11060"/>
        <dbReference type="Rhea" id="RHEA-COMP:11605"/>
        <dbReference type="ChEBI" id="CHEBI:15378"/>
        <dbReference type="ChEBI" id="CHEBI:30013"/>
        <dbReference type="ChEBI" id="CHEBI:30616"/>
        <dbReference type="ChEBI" id="CHEBI:61977"/>
        <dbReference type="ChEBI" id="CHEBI:456216"/>
        <dbReference type="EC" id="2.7.11.1"/>
    </reaction>
</comment>
<dbReference type="Proteomes" id="UP000585272">
    <property type="component" value="Unassembled WGS sequence"/>
</dbReference>
<keyword evidence="5 14" id="KW-0418">Kinase</keyword>
<comment type="caution">
    <text evidence="14">The sequence shown here is derived from an EMBL/GenBank/DDBJ whole genome shotgun (WGS) entry which is preliminary data.</text>
</comment>
<feature type="domain" description="PASTA" evidence="13">
    <location>
        <begin position="402"/>
        <end position="469"/>
    </location>
</feature>
<organism evidence="14 15">
    <name type="scientific">Conexibacter arvalis</name>
    <dbReference type="NCBI Taxonomy" id="912552"/>
    <lineage>
        <taxon>Bacteria</taxon>
        <taxon>Bacillati</taxon>
        <taxon>Actinomycetota</taxon>
        <taxon>Thermoleophilia</taxon>
        <taxon>Solirubrobacterales</taxon>
        <taxon>Conexibacteraceae</taxon>
        <taxon>Conexibacter</taxon>
    </lineage>
</organism>
<dbReference type="SUPFAM" id="SSF56112">
    <property type="entry name" value="Protein kinase-like (PK-like)"/>
    <property type="match status" value="1"/>
</dbReference>
<dbReference type="RefSeq" id="WP_183338840.1">
    <property type="nucleotide sequence ID" value="NZ_JACHNU010000001.1"/>
</dbReference>
<keyword evidence="11" id="KW-0812">Transmembrane</keyword>
<feature type="region of interest" description="Disordered" evidence="10">
    <location>
        <begin position="568"/>
        <end position="666"/>
    </location>
</feature>
<dbReference type="EC" id="2.7.11.1" evidence="1"/>
<dbReference type="EMBL" id="JACHNU010000001">
    <property type="protein sequence ID" value="MBB4661030.1"/>
    <property type="molecule type" value="Genomic_DNA"/>
</dbReference>
<keyword evidence="3 14" id="KW-0808">Transferase</keyword>
<dbReference type="InterPro" id="IPR008271">
    <property type="entry name" value="Ser/Thr_kinase_AS"/>
</dbReference>
<feature type="compositionally biased region" description="Gly residues" evidence="10">
    <location>
        <begin position="610"/>
        <end position="652"/>
    </location>
</feature>
<evidence type="ECO:0000256" key="9">
    <source>
        <dbReference type="PROSITE-ProRule" id="PRU10141"/>
    </source>
</evidence>
<evidence type="ECO:0000256" key="4">
    <source>
        <dbReference type="ARBA" id="ARBA00022741"/>
    </source>
</evidence>
<dbReference type="PANTHER" id="PTHR43289">
    <property type="entry name" value="MITOGEN-ACTIVATED PROTEIN KINASE KINASE KINASE 20-RELATED"/>
    <property type="match status" value="1"/>
</dbReference>
<dbReference type="CDD" id="cd06577">
    <property type="entry name" value="PASTA_pknB"/>
    <property type="match status" value="4"/>
</dbReference>
<accession>A0A840IAS8</accession>
<keyword evidence="6 9" id="KW-0067">ATP-binding</keyword>
<protein>
    <recommendedName>
        <fullName evidence="1">non-specific serine/threonine protein kinase</fullName>
        <ecNumber evidence="1">2.7.11.1</ecNumber>
    </recommendedName>
</protein>
<proteinExistence type="predicted"/>
<dbReference type="SMART" id="SM00220">
    <property type="entry name" value="S_TKc"/>
    <property type="match status" value="1"/>
</dbReference>
<comment type="catalytic activity">
    <reaction evidence="8">
        <text>L-seryl-[protein] + ATP = O-phospho-L-seryl-[protein] + ADP + H(+)</text>
        <dbReference type="Rhea" id="RHEA:17989"/>
        <dbReference type="Rhea" id="RHEA-COMP:9863"/>
        <dbReference type="Rhea" id="RHEA-COMP:11604"/>
        <dbReference type="ChEBI" id="CHEBI:15378"/>
        <dbReference type="ChEBI" id="CHEBI:29999"/>
        <dbReference type="ChEBI" id="CHEBI:30616"/>
        <dbReference type="ChEBI" id="CHEBI:83421"/>
        <dbReference type="ChEBI" id="CHEBI:456216"/>
        <dbReference type="EC" id="2.7.11.1"/>
    </reaction>
</comment>
<keyword evidence="11" id="KW-0472">Membrane</keyword>
<evidence type="ECO:0000256" key="11">
    <source>
        <dbReference type="SAM" id="Phobius"/>
    </source>
</evidence>
<evidence type="ECO:0000256" key="10">
    <source>
        <dbReference type="SAM" id="MobiDB-lite"/>
    </source>
</evidence>
<dbReference type="Pfam" id="PF03793">
    <property type="entry name" value="PASTA"/>
    <property type="match status" value="4"/>
</dbReference>
<dbReference type="SMART" id="SM00740">
    <property type="entry name" value="PASTA"/>
    <property type="match status" value="4"/>
</dbReference>
<dbReference type="InterPro" id="IPR017441">
    <property type="entry name" value="Protein_kinase_ATP_BS"/>
</dbReference>
<dbReference type="Gene3D" id="3.30.10.20">
    <property type="match status" value="4"/>
</dbReference>
<feature type="binding site" evidence="9">
    <location>
        <position position="43"/>
    </location>
    <ligand>
        <name>ATP</name>
        <dbReference type="ChEBI" id="CHEBI:30616"/>
    </ligand>
</feature>
<feature type="domain" description="Protein kinase" evidence="12">
    <location>
        <begin position="14"/>
        <end position="270"/>
    </location>
</feature>
<feature type="domain" description="PASTA" evidence="13">
    <location>
        <begin position="470"/>
        <end position="536"/>
    </location>
</feature>
<evidence type="ECO:0000256" key="5">
    <source>
        <dbReference type="ARBA" id="ARBA00022777"/>
    </source>
</evidence>
<evidence type="ECO:0000313" key="15">
    <source>
        <dbReference type="Proteomes" id="UP000585272"/>
    </source>
</evidence>
<dbReference type="AlphaFoldDB" id="A0A840IAS8"/>
<dbReference type="CDD" id="cd14014">
    <property type="entry name" value="STKc_PknB_like"/>
    <property type="match status" value="1"/>
</dbReference>
<dbReference type="GO" id="GO:0045717">
    <property type="term" value="P:negative regulation of fatty acid biosynthetic process"/>
    <property type="evidence" value="ECO:0007669"/>
    <property type="project" value="UniProtKB-ARBA"/>
</dbReference>
<dbReference type="Gene3D" id="3.30.200.20">
    <property type="entry name" value="Phosphorylase Kinase, domain 1"/>
    <property type="match status" value="1"/>
</dbReference>
<evidence type="ECO:0000256" key="6">
    <source>
        <dbReference type="ARBA" id="ARBA00022840"/>
    </source>
</evidence>
<evidence type="ECO:0000313" key="14">
    <source>
        <dbReference type="EMBL" id="MBB4661030.1"/>
    </source>
</evidence>
<evidence type="ECO:0000259" key="13">
    <source>
        <dbReference type="PROSITE" id="PS51178"/>
    </source>
</evidence>
<dbReference type="InterPro" id="IPR000719">
    <property type="entry name" value="Prot_kinase_dom"/>
</dbReference>
<dbReference type="PANTHER" id="PTHR43289:SF34">
    <property type="entry name" value="SERINE_THREONINE-PROTEIN KINASE YBDM-RELATED"/>
    <property type="match status" value="1"/>
</dbReference>
<feature type="transmembrane region" description="Helical" evidence="11">
    <location>
        <begin position="314"/>
        <end position="334"/>
    </location>
</feature>
<name>A0A840IAS8_9ACTN</name>
<dbReference type="InterPro" id="IPR005543">
    <property type="entry name" value="PASTA_dom"/>
</dbReference>
<dbReference type="FunFam" id="1.10.510.10:FF:000021">
    <property type="entry name" value="Serine/threonine protein kinase"/>
    <property type="match status" value="1"/>
</dbReference>
<sequence>MTEIAPDTVIDERYKVLSRIGAGGMAEVFCVQDQSLGRKVALKLLHARFASDAEFVERFRREASSAASLQHPNVVGIYDRGRWDGTYYIAMEYLPGRTLKEVIQQDSPIDPVRATDLTVQILKAARFAHRRGIVHRDLKPHNVIVDDEDRAKVTDFGIARAGASDMTETGSILGTAQYLSPEQAQGMAVSPQSDLYSVGVILFELLTGHVPFEAESAVTIALKHVSEPPPAPSAFDPSVPPELETIVLWALEKDPAHRPQDADAFIHALEEARELILAREAPGQRTATFVPGAVPLGEEPAPEEERAARRRPPWWAWLAAMLAVAGVVAAIVLLTQPSEVRVPGVVGLEMQVAQRRIEAAGLDWRIERVRSTEPLDEVVRQSPRARRTVEKGTTVVLSVSGGPGTIDVPAVDGDPLDKARAALQNAGLVVGDVIRQASDSVAEGIVIQTSPRAGANVERGSTVKVYVSTGPEQVTVPDVVGFSQADADATLRNAGFNVSVTEEESTDVEAGDVISQSPAGDAAADLGSTVTIVVATAPPVEVPVLTGLSQPDAEAALSARGLVPRISGRDVSDQAQDGIVVDQRPAAGTTTRAGGPVRIFVGRYVAPVDPGGGDPGGDGDGDGGAPGPGSGNGNGNSGNNGNGNGNGSGNGPAEGTPNGRWFDRDD</sequence>
<dbReference type="PROSITE" id="PS50011">
    <property type="entry name" value="PROTEIN_KINASE_DOM"/>
    <property type="match status" value="1"/>
</dbReference>
<dbReference type="PROSITE" id="PS00107">
    <property type="entry name" value="PROTEIN_KINASE_ATP"/>
    <property type="match status" value="1"/>
</dbReference>
<evidence type="ECO:0000259" key="12">
    <source>
        <dbReference type="PROSITE" id="PS50011"/>
    </source>
</evidence>
<gene>
    <name evidence="14" type="ORF">BDZ31_000603</name>
</gene>
<reference evidence="14 15" key="1">
    <citation type="submission" date="2020-08" db="EMBL/GenBank/DDBJ databases">
        <title>Genomic Encyclopedia of Archaeal and Bacterial Type Strains, Phase II (KMG-II): from individual species to whole genera.</title>
        <authorList>
            <person name="Goeker M."/>
        </authorList>
    </citation>
    <scope>NUCLEOTIDE SEQUENCE [LARGE SCALE GENOMIC DNA]</scope>
    <source>
        <strain evidence="14 15">DSM 23288</strain>
    </source>
</reference>
<dbReference type="Gene3D" id="1.10.510.10">
    <property type="entry name" value="Transferase(Phosphotransferase) domain 1"/>
    <property type="match status" value="1"/>
</dbReference>
<dbReference type="InterPro" id="IPR011009">
    <property type="entry name" value="Kinase-like_dom_sf"/>
</dbReference>
<dbReference type="PROSITE" id="PS00108">
    <property type="entry name" value="PROTEIN_KINASE_ST"/>
    <property type="match status" value="1"/>
</dbReference>
<evidence type="ECO:0000256" key="8">
    <source>
        <dbReference type="ARBA" id="ARBA00048679"/>
    </source>
</evidence>
<dbReference type="Pfam" id="PF00069">
    <property type="entry name" value="Pkinase"/>
    <property type="match status" value="1"/>
</dbReference>
<evidence type="ECO:0000256" key="7">
    <source>
        <dbReference type="ARBA" id="ARBA00047899"/>
    </source>
</evidence>
<feature type="domain" description="PASTA" evidence="13">
    <location>
        <begin position="537"/>
        <end position="603"/>
    </location>
</feature>
<feature type="domain" description="PASTA" evidence="13">
    <location>
        <begin position="336"/>
        <end position="401"/>
    </location>
</feature>
<keyword evidence="15" id="KW-1185">Reference proteome</keyword>
<dbReference type="PROSITE" id="PS51178">
    <property type="entry name" value="PASTA"/>
    <property type="match status" value="4"/>
</dbReference>
<keyword evidence="4 9" id="KW-0547">Nucleotide-binding</keyword>
<dbReference type="GO" id="GO:0004674">
    <property type="term" value="F:protein serine/threonine kinase activity"/>
    <property type="evidence" value="ECO:0007669"/>
    <property type="project" value="UniProtKB-KW"/>
</dbReference>
<dbReference type="FunFam" id="3.30.200.20:FF:000035">
    <property type="entry name" value="Serine/threonine protein kinase Stk1"/>
    <property type="match status" value="1"/>
</dbReference>
<dbReference type="GO" id="GO:0005524">
    <property type="term" value="F:ATP binding"/>
    <property type="evidence" value="ECO:0007669"/>
    <property type="project" value="UniProtKB-UniRule"/>
</dbReference>
<keyword evidence="2" id="KW-0723">Serine/threonine-protein kinase</keyword>
<evidence type="ECO:0000256" key="2">
    <source>
        <dbReference type="ARBA" id="ARBA00022527"/>
    </source>
</evidence>